<feature type="domain" description="Nudix hydrolase" evidence="7">
    <location>
        <begin position="21"/>
        <end position="179"/>
    </location>
</feature>
<evidence type="ECO:0000256" key="2">
    <source>
        <dbReference type="ARBA" id="ARBA00001946"/>
    </source>
</evidence>
<dbReference type="OrthoDB" id="9802805at2"/>
<sequence length="205" mass="23922">MYNTLNKFKNYTPYINGADNLLKAAILIPIVKKNNKLFVLFEMRSKLLKRQPSEVSFPGGIIEKNESPKDAAIRETYEELGVSINDINIICELDLFIDSSSLIIHPFLSIISNINNLNLNKSEVDHIFLIPLDYLLNYKPECYKNEIITIRSKDFPYDLIANKENYMNKKSYCTSIFYKYDKYIIWGMTAKILENFLIQFSKFSI</sequence>
<dbReference type="Proteomes" id="UP000430345">
    <property type="component" value="Unassembled WGS sequence"/>
</dbReference>
<dbReference type="GO" id="GO:0010945">
    <property type="term" value="F:coenzyme A diphosphatase activity"/>
    <property type="evidence" value="ECO:0007669"/>
    <property type="project" value="InterPro"/>
</dbReference>
<dbReference type="GO" id="GO:0046872">
    <property type="term" value="F:metal ion binding"/>
    <property type="evidence" value="ECO:0007669"/>
    <property type="project" value="UniProtKB-KW"/>
</dbReference>
<reference evidence="8 9" key="1">
    <citation type="submission" date="2019-10" db="EMBL/GenBank/DDBJ databases">
        <title>The Genome Sequence of Clostridium tarantellae Isolated from Fish Brain.</title>
        <authorList>
            <person name="Bano L."/>
            <person name="Kiel M."/>
            <person name="Sales G."/>
            <person name="Doxey A.C."/>
            <person name="Mansfield M.J."/>
            <person name="Schiavone M."/>
            <person name="Rossetto O."/>
            <person name="Pirazzini M."/>
            <person name="Dobrindt U."/>
            <person name="Montecucco C."/>
        </authorList>
    </citation>
    <scope>NUCLEOTIDE SEQUENCE [LARGE SCALE GENOMIC DNA]</scope>
    <source>
        <strain evidence="8 9">DSM 3997</strain>
    </source>
</reference>
<evidence type="ECO:0000256" key="3">
    <source>
        <dbReference type="ARBA" id="ARBA00022723"/>
    </source>
</evidence>
<accession>A0A6I1MIT5</accession>
<dbReference type="Gene3D" id="3.90.79.10">
    <property type="entry name" value="Nucleoside Triphosphate Pyrophosphohydrolase"/>
    <property type="match status" value="1"/>
</dbReference>
<comment type="cofactor">
    <cofactor evidence="1">
        <name>Mn(2+)</name>
        <dbReference type="ChEBI" id="CHEBI:29035"/>
    </cofactor>
</comment>
<dbReference type="PANTHER" id="PTHR12992:SF11">
    <property type="entry name" value="MITOCHONDRIAL COENZYME A DIPHOSPHATASE NUDT8"/>
    <property type="match status" value="1"/>
</dbReference>
<dbReference type="SUPFAM" id="SSF55811">
    <property type="entry name" value="Nudix"/>
    <property type="match status" value="1"/>
</dbReference>
<dbReference type="InterPro" id="IPR000086">
    <property type="entry name" value="NUDIX_hydrolase_dom"/>
</dbReference>
<dbReference type="RefSeq" id="WP_152888672.1">
    <property type="nucleotide sequence ID" value="NZ_WHJC01000054.1"/>
</dbReference>
<evidence type="ECO:0000313" key="9">
    <source>
        <dbReference type="Proteomes" id="UP000430345"/>
    </source>
</evidence>
<dbReference type="EMBL" id="WHJC01000054">
    <property type="protein sequence ID" value="MPQ43285.1"/>
    <property type="molecule type" value="Genomic_DNA"/>
</dbReference>
<dbReference type="InterPro" id="IPR015797">
    <property type="entry name" value="NUDIX_hydrolase-like_dom_sf"/>
</dbReference>
<evidence type="ECO:0000256" key="5">
    <source>
        <dbReference type="ARBA" id="ARBA00022842"/>
    </source>
</evidence>
<evidence type="ECO:0000256" key="4">
    <source>
        <dbReference type="ARBA" id="ARBA00022801"/>
    </source>
</evidence>
<keyword evidence="4" id="KW-0378">Hydrolase</keyword>
<dbReference type="CDD" id="cd03426">
    <property type="entry name" value="NUDIX_CoAse_Nudt7"/>
    <property type="match status" value="1"/>
</dbReference>
<dbReference type="PROSITE" id="PS51462">
    <property type="entry name" value="NUDIX"/>
    <property type="match status" value="1"/>
</dbReference>
<comment type="cofactor">
    <cofactor evidence="2">
        <name>Mg(2+)</name>
        <dbReference type="ChEBI" id="CHEBI:18420"/>
    </cofactor>
</comment>
<dbReference type="PROSITE" id="PS00893">
    <property type="entry name" value="NUDIX_BOX"/>
    <property type="match status" value="1"/>
</dbReference>
<dbReference type="PANTHER" id="PTHR12992">
    <property type="entry name" value="NUDIX HYDROLASE"/>
    <property type="match status" value="1"/>
</dbReference>
<keyword evidence="9" id="KW-1185">Reference proteome</keyword>
<protein>
    <submittedName>
        <fullName evidence="8">NUDIX domain-containing protein</fullName>
    </submittedName>
</protein>
<keyword evidence="6" id="KW-0464">Manganese</keyword>
<evidence type="ECO:0000313" key="8">
    <source>
        <dbReference type="EMBL" id="MPQ43285.1"/>
    </source>
</evidence>
<dbReference type="InterPro" id="IPR020084">
    <property type="entry name" value="NUDIX_hydrolase_CS"/>
</dbReference>
<gene>
    <name evidence="8" type="ORF">GBZ86_05845</name>
</gene>
<evidence type="ECO:0000256" key="1">
    <source>
        <dbReference type="ARBA" id="ARBA00001936"/>
    </source>
</evidence>
<proteinExistence type="predicted"/>
<organism evidence="8 9">
    <name type="scientific">Clostridium tarantellae</name>
    <dbReference type="NCBI Taxonomy" id="39493"/>
    <lineage>
        <taxon>Bacteria</taxon>
        <taxon>Bacillati</taxon>
        <taxon>Bacillota</taxon>
        <taxon>Clostridia</taxon>
        <taxon>Eubacteriales</taxon>
        <taxon>Clostridiaceae</taxon>
        <taxon>Clostridium</taxon>
    </lineage>
</organism>
<dbReference type="AlphaFoldDB" id="A0A6I1MIT5"/>
<evidence type="ECO:0000259" key="7">
    <source>
        <dbReference type="PROSITE" id="PS51462"/>
    </source>
</evidence>
<keyword evidence="5" id="KW-0460">Magnesium</keyword>
<evidence type="ECO:0000256" key="6">
    <source>
        <dbReference type="ARBA" id="ARBA00023211"/>
    </source>
</evidence>
<dbReference type="Pfam" id="PF00293">
    <property type="entry name" value="NUDIX"/>
    <property type="match status" value="1"/>
</dbReference>
<keyword evidence="3" id="KW-0479">Metal-binding</keyword>
<name>A0A6I1MIT5_9CLOT</name>
<dbReference type="InterPro" id="IPR045121">
    <property type="entry name" value="CoAse"/>
</dbReference>
<comment type="caution">
    <text evidence="8">The sequence shown here is derived from an EMBL/GenBank/DDBJ whole genome shotgun (WGS) entry which is preliminary data.</text>
</comment>